<proteinExistence type="predicted"/>
<evidence type="ECO:0000313" key="2">
    <source>
        <dbReference type="EMBL" id="GDY69878.1"/>
    </source>
</evidence>
<evidence type="ECO:0000256" key="1">
    <source>
        <dbReference type="SAM" id="MobiDB-lite"/>
    </source>
</evidence>
<feature type="region of interest" description="Disordered" evidence="1">
    <location>
        <begin position="1"/>
        <end position="70"/>
    </location>
</feature>
<comment type="caution">
    <text evidence="2">The sequence shown here is derived from an EMBL/GenBank/DDBJ whole genome shotgun (WGS) entry which is preliminary data.</text>
</comment>
<sequence>MAFETGVAERDRGPSYGAASGLRVLPFGASERRNRVEPGRQQERGRDAVGARGSRDHPEEQRDFSPFPGD</sequence>
<gene>
    <name evidence="2" type="ORF">SAV14893_092710</name>
</gene>
<protein>
    <submittedName>
        <fullName evidence="2">Uncharacterized protein</fullName>
    </submittedName>
</protein>
<evidence type="ECO:0000313" key="3">
    <source>
        <dbReference type="Proteomes" id="UP000302139"/>
    </source>
</evidence>
<name>A0A4D4MD65_STRAX</name>
<dbReference type="EMBL" id="BJHX01000003">
    <property type="protein sequence ID" value="GDY69878.1"/>
    <property type="molecule type" value="Genomic_DNA"/>
</dbReference>
<dbReference type="Proteomes" id="UP000302139">
    <property type="component" value="Unassembled WGS sequence"/>
</dbReference>
<feature type="compositionally biased region" description="Basic and acidic residues" evidence="1">
    <location>
        <begin position="30"/>
        <end position="63"/>
    </location>
</feature>
<reference evidence="2 3" key="1">
    <citation type="submission" date="2019-04" db="EMBL/GenBank/DDBJ databases">
        <title>Draft genome sequences of Streptomyces avermitilis NBRC 14893.</title>
        <authorList>
            <person name="Komaki H."/>
            <person name="Tamura T."/>
            <person name="Hosoyama A."/>
        </authorList>
    </citation>
    <scope>NUCLEOTIDE SEQUENCE [LARGE SCALE GENOMIC DNA]</scope>
    <source>
        <strain evidence="2 3">NBRC 14893</strain>
    </source>
</reference>
<organism evidence="2 3">
    <name type="scientific">Streptomyces avermitilis</name>
    <dbReference type="NCBI Taxonomy" id="33903"/>
    <lineage>
        <taxon>Bacteria</taxon>
        <taxon>Bacillati</taxon>
        <taxon>Actinomycetota</taxon>
        <taxon>Actinomycetes</taxon>
        <taxon>Kitasatosporales</taxon>
        <taxon>Streptomycetaceae</taxon>
        <taxon>Streptomyces</taxon>
    </lineage>
</organism>
<dbReference type="AlphaFoldDB" id="A0A4D4MD65"/>
<accession>A0A4D4MD65</accession>